<comment type="pathway">
    <text evidence="1">Porphyrin-containing compound metabolism; siroheme biosynthesis; sirohydrochlorin from precorrin-2: step 1/1.</text>
</comment>
<name>A0A7G9GVP8_9FUSO</name>
<gene>
    <name evidence="7" type="ORF">H9Q81_07920</name>
</gene>
<dbReference type="Proteomes" id="UP000515913">
    <property type="component" value="Chromosome"/>
</dbReference>
<proteinExistence type="predicted"/>
<evidence type="ECO:0000256" key="2">
    <source>
        <dbReference type="ARBA" id="ARBA00012400"/>
    </source>
</evidence>
<dbReference type="AlphaFoldDB" id="A0A7G9GVP8"/>
<evidence type="ECO:0000256" key="4">
    <source>
        <dbReference type="ARBA" id="ARBA00023027"/>
    </source>
</evidence>
<dbReference type="InterPro" id="IPR036291">
    <property type="entry name" value="NAD(P)-bd_dom_sf"/>
</dbReference>
<dbReference type="RefSeq" id="WP_187422763.1">
    <property type="nucleotide sequence ID" value="NZ_CP060637.1"/>
</dbReference>
<evidence type="ECO:0000256" key="3">
    <source>
        <dbReference type="ARBA" id="ARBA00023002"/>
    </source>
</evidence>
<keyword evidence="5" id="KW-0627">Porphyrin biosynthesis</keyword>
<dbReference type="SUPFAM" id="SSF51735">
    <property type="entry name" value="NAD(P)-binding Rossmann-fold domains"/>
    <property type="match status" value="1"/>
</dbReference>
<keyword evidence="3" id="KW-0560">Oxidoreductase</keyword>
<dbReference type="UniPathway" id="UPA00262">
    <property type="reaction ID" value="UER00222"/>
</dbReference>
<dbReference type="InterPro" id="IPR028161">
    <property type="entry name" value="Met8-like"/>
</dbReference>
<dbReference type="EMBL" id="CP060637">
    <property type="protein sequence ID" value="QNM14880.1"/>
    <property type="molecule type" value="Genomic_DNA"/>
</dbReference>
<comment type="catalytic activity">
    <reaction evidence="6">
        <text>precorrin-2 + NAD(+) = sirohydrochlorin + NADH + 2 H(+)</text>
        <dbReference type="Rhea" id="RHEA:15613"/>
        <dbReference type="ChEBI" id="CHEBI:15378"/>
        <dbReference type="ChEBI" id="CHEBI:57540"/>
        <dbReference type="ChEBI" id="CHEBI:57945"/>
        <dbReference type="ChEBI" id="CHEBI:58351"/>
        <dbReference type="ChEBI" id="CHEBI:58827"/>
        <dbReference type="EC" id="1.3.1.76"/>
    </reaction>
</comment>
<dbReference type="EC" id="1.3.1.76" evidence="2"/>
<dbReference type="PANTHER" id="PTHR35330">
    <property type="entry name" value="SIROHEME BIOSYNTHESIS PROTEIN MET8"/>
    <property type="match status" value="1"/>
</dbReference>
<keyword evidence="4" id="KW-0520">NAD</keyword>
<dbReference type="Gene3D" id="3.40.50.720">
    <property type="entry name" value="NAD(P)-binding Rossmann-like Domain"/>
    <property type="match status" value="1"/>
</dbReference>
<evidence type="ECO:0000256" key="5">
    <source>
        <dbReference type="ARBA" id="ARBA00023244"/>
    </source>
</evidence>
<evidence type="ECO:0000256" key="6">
    <source>
        <dbReference type="ARBA" id="ARBA00047561"/>
    </source>
</evidence>
<dbReference type="GO" id="GO:0043115">
    <property type="term" value="F:precorrin-2 dehydrogenase activity"/>
    <property type="evidence" value="ECO:0007669"/>
    <property type="project" value="UniProtKB-EC"/>
</dbReference>
<dbReference type="PANTHER" id="PTHR35330:SF1">
    <property type="entry name" value="SIROHEME BIOSYNTHESIS PROTEIN MET8"/>
    <property type="match status" value="1"/>
</dbReference>
<dbReference type="InterPro" id="IPR006367">
    <property type="entry name" value="Sirohaem_synthase_N"/>
</dbReference>
<protein>
    <recommendedName>
        <fullName evidence="2">precorrin-2 dehydrogenase</fullName>
        <ecNumber evidence="2">1.3.1.76</ecNumber>
    </recommendedName>
</protein>
<dbReference type="GO" id="GO:0004325">
    <property type="term" value="F:ferrochelatase activity"/>
    <property type="evidence" value="ECO:0007669"/>
    <property type="project" value="InterPro"/>
</dbReference>
<dbReference type="Pfam" id="PF13241">
    <property type="entry name" value="NAD_binding_7"/>
    <property type="match status" value="1"/>
</dbReference>
<evidence type="ECO:0000256" key="1">
    <source>
        <dbReference type="ARBA" id="ARBA00005010"/>
    </source>
</evidence>
<dbReference type="KEGG" id="fho:H9Q81_07920"/>
<evidence type="ECO:0000313" key="7">
    <source>
        <dbReference type="EMBL" id="QNM14880.1"/>
    </source>
</evidence>
<keyword evidence="8" id="KW-1185">Reference proteome</keyword>
<evidence type="ECO:0000313" key="8">
    <source>
        <dbReference type="Proteomes" id="UP000515913"/>
    </source>
</evidence>
<dbReference type="NCBIfam" id="TIGR01470">
    <property type="entry name" value="cysG_Nterm"/>
    <property type="match status" value="1"/>
</dbReference>
<accession>A0A7G9GVP8</accession>
<sequence length="150" mass="17246">MQNRFFPLFVDITGKNVLIVGAGKIAYRKAKTLLEYEANITVITKEIKEPMFESLENVLIEQREFNEHDIKDKFLVVAATDDAEFNNYIYNICKLSNTLVNNITSKVDMNCRFASVIETPEYQIGISAKGNPVKSKELKNKIIEFLKKYL</sequence>
<organism evidence="7 8">
    <name type="scientific">Fusobacterium hominis</name>
    <dbReference type="NCBI Taxonomy" id="2764326"/>
    <lineage>
        <taxon>Bacteria</taxon>
        <taxon>Fusobacteriati</taxon>
        <taxon>Fusobacteriota</taxon>
        <taxon>Fusobacteriia</taxon>
        <taxon>Fusobacteriales</taxon>
        <taxon>Fusobacteriaceae</taxon>
        <taxon>Fusobacterium</taxon>
    </lineage>
</organism>
<reference evidence="7 8" key="1">
    <citation type="submission" date="2020-08" db="EMBL/GenBank/DDBJ databases">
        <authorList>
            <person name="Liu C."/>
            <person name="Sun Q."/>
        </authorList>
    </citation>
    <scope>NUCLEOTIDE SEQUENCE [LARGE SCALE GENOMIC DNA]</scope>
    <source>
        <strain evidence="7 8">NSJ-57</strain>
    </source>
</reference>
<dbReference type="GO" id="GO:0019354">
    <property type="term" value="P:siroheme biosynthetic process"/>
    <property type="evidence" value="ECO:0007669"/>
    <property type="project" value="UniProtKB-UniPathway"/>
</dbReference>